<dbReference type="GO" id="GO:0016747">
    <property type="term" value="F:acyltransferase activity, transferring groups other than amino-acyl groups"/>
    <property type="evidence" value="ECO:0007669"/>
    <property type="project" value="InterPro"/>
</dbReference>
<dbReference type="InterPro" id="IPR016181">
    <property type="entry name" value="Acyl_CoA_acyltransferase"/>
</dbReference>
<gene>
    <name evidence="2" type="ORF">A2875_01545</name>
</gene>
<name>A0A1F5ZKL8_9BACT</name>
<dbReference type="InterPro" id="IPR000182">
    <property type="entry name" value="GNAT_dom"/>
</dbReference>
<evidence type="ECO:0000313" key="3">
    <source>
        <dbReference type="Proteomes" id="UP000177416"/>
    </source>
</evidence>
<dbReference type="PROSITE" id="PS51186">
    <property type="entry name" value="GNAT"/>
    <property type="match status" value="1"/>
</dbReference>
<accession>A0A1F5ZKL8</accession>
<feature type="domain" description="N-acetyltransferase" evidence="1">
    <location>
        <begin position="1"/>
        <end position="191"/>
    </location>
</feature>
<dbReference type="CDD" id="cd04301">
    <property type="entry name" value="NAT_SF"/>
    <property type="match status" value="1"/>
</dbReference>
<dbReference type="Proteomes" id="UP000177416">
    <property type="component" value="Unassembled WGS sequence"/>
</dbReference>
<comment type="caution">
    <text evidence="2">The sequence shown here is derived from an EMBL/GenBank/DDBJ whole genome shotgun (WGS) entry which is preliminary data.</text>
</comment>
<dbReference type="SUPFAM" id="SSF55729">
    <property type="entry name" value="Acyl-CoA N-acyltransferases (Nat)"/>
    <property type="match status" value="1"/>
</dbReference>
<reference evidence="2 3" key="1">
    <citation type="journal article" date="2016" name="Nat. Commun.">
        <title>Thousands of microbial genomes shed light on interconnected biogeochemical processes in an aquifer system.</title>
        <authorList>
            <person name="Anantharaman K."/>
            <person name="Brown C.T."/>
            <person name="Hug L.A."/>
            <person name="Sharon I."/>
            <person name="Castelle C.J."/>
            <person name="Probst A.J."/>
            <person name="Thomas B.C."/>
            <person name="Singh A."/>
            <person name="Wilkins M.J."/>
            <person name="Karaoz U."/>
            <person name="Brodie E.L."/>
            <person name="Williams K.H."/>
            <person name="Hubbard S.S."/>
            <person name="Banfield J.F."/>
        </authorList>
    </citation>
    <scope>NUCLEOTIDE SEQUENCE [LARGE SCALE GENOMIC DNA]</scope>
</reference>
<protein>
    <recommendedName>
        <fullName evidence="1">N-acetyltransferase domain-containing protein</fullName>
    </recommendedName>
</protein>
<evidence type="ECO:0000313" key="2">
    <source>
        <dbReference type="EMBL" id="OGG12864.1"/>
    </source>
</evidence>
<evidence type="ECO:0000259" key="1">
    <source>
        <dbReference type="PROSITE" id="PS51186"/>
    </source>
</evidence>
<sequence length="203" mass="22957">MDIRKIKKTDVPFISALHMKMLPTSIARIGNPYLSELYDTLLKDIGLVAIDHGSIVGVITATANLKKTHQNVKCLLYHPSTLWTIGKAIVLRRVTIGSLFERMAAQAEILSLFPDPYATILTFFVDKKNQHQGIGTKLLSSLEKQFPVGTKLYVDTATSNTNAQQWYKFHGFRSIKTIRNTIVLYLSTQKRDLFLHREHTSLA</sequence>
<organism evidence="2 3">
    <name type="scientific">Candidatus Gottesmanbacteria bacterium RIFCSPHIGHO2_01_FULL_46_14</name>
    <dbReference type="NCBI Taxonomy" id="1798380"/>
    <lineage>
        <taxon>Bacteria</taxon>
        <taxon>Candidatus Gottesmaniibacteriota</taxon>
    </lineage>
</organism>
<dbReference type="EMBL" id="MFJJ01000054">
    <property type="protein sequence ID" value="OGG12864.1"/>
    <property type="molecule type" value="Genomic_DNA"/>
</dbReference>
<dbReference type="Gene3D" id="3.40.630.30">
    <property type="match status" value="1"/>
</dbReference>
<dbReference type="AlphaFoldDB" id="A0A1F5ZKL8"/>
<dbReference type="Pfam" id="PF00583">
    <property type="entry name" value="Acetyltransf_1"/>
    <property type="match status" value="1"/>
</dbReference>
<proteinExistence type="predicted"/>